<dbReference type="EMBL" id="QXFU01000598">
    <property type="protein sequence ID" value="KAE9028014.1"/>
    <property type="molecule type" value="Genomic_DNA"/>
</dbReference>
<dbReference type="Proteomes" id="UP000435112">
    <property type="component" value="Unassembled WGS sequence"/>
</dbReference>
<sequence>MADTVQITMEKMVPELEDLQARKIFSAAEIRQIVDKRRGFEYSLQRMPLRKIDAMRYIEYELKLDALRATRKERLGLAKVTLGDTAGVRRVHNIFDRVLFKHRGSVELWLQYVAFCKREGSSRVLSAVFSRALQSHPRSAELWIEAASYEFGVNLNVDSARVLMQRAIRLNNHNQKLWLEYFRLELLYVQKLTMRRQVLRLDEEVEKPKDDGSTVLIDELPEEKESAEEVVSEEMAAKTNARKLVLQGAIAKIVYTNAVAAIADNVAFRLKFVEIRDLFGTLTAAELSDFILDDCLQKFPKSEEVHSAKALRPFLAVEDSDTAHFGESSEVDGANVSEAERQAELLVVHNFETSVSQLDTISMKELFADWLVTRLASSSQTAFLHEYARAKLKEFAFSASSSTSPSLAIKYVDLIHRTDGTDDALMVVRKVCDECLPHSSEVWLLQSQLVLHADHEEASTSRSPSAKRRRTSLGSRSKTTTIINPLSAAVSVLKTALTRIAKEDFDAQFAIHNRLVQLLISSAESPSVIEKAFKTALDAQKRGSAHWSAVRQQYVTWAASAASQRSLEQVRSLYTKFMVDEQLLPSPETQSFLSLCVDIETSATSVNVAQVQKLFEKLVELFGSEQEEVWVQYVRCYSERLSLFADATRVQQRALRVWKESPALTQFASTGLLTEIR</sequence>
<dbReference type="Proteomes" id="UP000429607">
    <property type="component" value="Unassembled WGS sequence"/>
</dbReference>
<evidence type="ECO:0000313" key="10">
    <source>
        <dbReference type="EMBL" id="KAE9032143.1"/>
    </source>
</evidence>
<feature type="region of interest" description="Disordered" evidence="6">
    <location>
        <begin position="456"/>
        <end position="477"/>
    </location>
</feature>
<keyword evidence="3" id="KW-0698">rRNA processing</keyword>
<evidence type="ECO:0008006" key="15">
    <source>
        <dbReference type="Google" id="ProtNLM"/>
    </source>
</evidence>
<dbReference type="PANTHER" id="PTHR23271:SF1">
    <property type="entry name" value="U3 SMALL NUCLEOLAR RNA-ASSOCIATED PROTEIN 6 HOMOLOG"/>
    <property type="match status" value="1"/>
</dbReference>
<keyword evidence="5" id="KW-0539">Nucleus</keyword>
<keyword evidence="4" id="KW-0677">Repeat</keyword>
<evidence type="ECO:0000313" key="9">
    <source>
        <dbReference type="EMBL" id="KAE9028014.1"/>
    </source>
</evidence>
<dbReference type="PANTHER" id="PTHR23271">
    <property type="entry name" value="HEPATOCELLULAR CARCINOMA-ASSOCIATED ANTIGEN 66"/>
    <property type="match status" value="1"/>
</dbReference>
<dbReference type="InterPro" id="IPR056907">
    <property type="entry name" value="UTP6_C"/>
</dbReference>
<keyword evidence="13" id="KW-1185">Reference proteome</keyword>
<dbReference type="InterPro" id="IPR055347">
    <property type="entry name" value="UTP6_N"/>
</dbReference>
<dbReference type="OrthoDB" id="28112at2759"/>
<accession>A0A6A4FMY1</accession>
<dbReference type="InterPro" id="IPR003107">
    <property type="entry name" value="HAT"/>
</dbReference>
<protein>
    <recommendedName>
        <fullName evidence="15">U3 small nucleolar RNA-associated protein 6</fullName>
    </recommendedName>
</protein>
<feature type="domain" description="U3 small nucleolar RNA-associated protein 6 homolog C-terminal" evidence="8">
    <location>
        <begin position="540"/>
        <end position="654"/>
    </location>
</feature>
<dbReference type="GO" id="GO:0000462">
    <property type="term" value="P:maturation of SSU-rRNA from tricistronic rRNA transcript (SSU-rRNA, 5.8S rRNA, LSU-rRNA)"/>
    <property type="evidence" value="ECO:0007669"/>
    <property type="project" value="InterPro"/>
</dbReference>
<organism evidence="11 13">
    <name type="scientific">Phytophthora rubi</name>
    <dbReference type="NCBI Taxonomy" id="129364"/>
    <lineage>
        <taxon>Eukaryota</taxon>
        <taxon>Sar</taxon>
        <taxon>Stramenopiles</taxon>
        <taxon>Oomycota</taxon>
        <taxon>Peronosporomycetes</taxon>
        <taxon>Peronosporales</taxon>
        <taxon>Peronosporaceae</taxon>
        <taxon>Phytophthora</taxon>
    </lineage>
</organism>
<evidence type="ECO:0000256" key="2">
    <source>
        <dbReference type="ARBA" id="ARBA00010734"/>
    </source>
</evidence>
<evidence type="ECO:0000256" key="3">
    <source>
        <dbReference type="ARBA" id="ARBA00022552"/>
    </source>
</evidence>
<evidence type="ECO:0000259" key="7">
    <source>
        <dbReference type="Pfam" id="PF08640"/>
    </source>
</evidence>
<evidence type="ECO:0000256" key="6">
    <source>
        <dbReference type="SAM" id="MobiDB-lite"/>
    </source>
</evidence>
<comment type="caution">
    <text evidence="11">The sequence shown here is derived from an EMBL/GenBank/DDBJ whole genome shotgun (WGS) entry which is preliminary data.</text>
</comment>
<name>A0A6A4FMY1_9STRA</name>
<evidence type="ECO:0000313" key="13">
    <source>
        <dbReference type="Proteomes" id="UP000434957"/>
    </source>
</evidence>
<evidence type="ECO:0000313" key="14">
    <source>
        <dbReference type="Proteomes" id="UP000435112"/>
    </source>
</evidence>
<dbReference type="Pfam" id="PF08640">
    <property type="entry name" value="U3_assoc_6"/>
    <property type="match status" value="1"/>
</dbReference>
<evidence type="ECO:0000256" key="4">
    <source>
        <dbReference type="ARBA" id="ARBA00022737"/>
    </source>
</evidence>
<dbReference type="InterPro" id="IPR011990">
    <property type="entry name" value="TPR-like_helical_dom_sf"/>
</dbReference>
<reference evidence="11 13" key="1">
    <citation type="submission" date="2018-08" db="EMBL/GenBank/DDBJ databases">
        <title>Genomic investigation of the strawberry pathogen Phytophthora fragariae indicates pathogenicity is determined by transcriptional variation in three key races.</title>
        <authorList>
            <person name="Adams T.M."/>
            <person name="Armitage A.D."/>
            <person name="Sobczyk M.K."/>
            <person name="Bates H.J."/>
            <person name="Dunwell J.M."/>
            <person name="Nellist C.F."/>
            <person name="Harrison R.J."/>
        </authorList>
    </citation>
    <scope>NUCLEOTIDE SEQUENCE [LARGE SCALE GENOMIC DNA]</scope>
    <source>
        <strain evidence="10 12">SCRP249</strain>
        <strain evidence="9 14">SCRP324</strain>
        <strain evidence="11 13">SCRP333</strain>
    </source>
</reference>
<evidence type="ECO:0000313" key="12">
    <source>
        <dbReference type="Proteomes" id="UP000429607"/>
    </source>
</evidence>
<evidence type="ECO:0000313" key="11">
    <source>
        <dbReference type="EMBL" id="KAE9339593.1"/>
    </source>
</evidence>
<dbReference type="SMART" id="SM00386">
    <property type="entry name" value="HAT"/>
    <property type="match status" value="4"/>
</dbReference>
<comment type="similarity">
    <text evidence="2">Belongs to the UTP6 family.</text>
</comment>
<gene>
    <name evidence="10" type="ORF">PR001_g10744</name>
    <name evidence="9" type="ORF">PR002_g10518</name>
    <name evidence="11" type="ORF">PR003_g10933</name>
</gene>
<dbReference type="EMBL" id="QXFV01000640">
    <property type="protein sequence ID" value="KAE9032143.1"/>
    <property type="molecule type" value="Genomic_DNA"/>
</dbReference>
<evidence type="ECO:0000256" key="1">
    <source>
        <dbReference type="ARBA" id="ARBA00004604"/>
    </source>
</evidence>
<proteinExistence type="inferred from homology"/>
<dbReference type="Pfam" id="PF24892">
    <property type="entry name" value="UTP6_C"/>
    <property type="match status" value="1"/>
</dbReference>
<dbReference type="GO" id="GO:0034388">
    <property type="term" value="C:Pwp2p-containing subcomplex of 90S preribosome"/>
    <property type="evidence" value="ECO:0007669"/>
    <property type="project" value="TreeGrafter"/>
</dbReference>
<dbReference type="GO" id="GO:0032040">
    <property type="term" value="C:small-subunit processome"/>
    <property type="evidence" value="ECO:0007669"/>
    <property type="project" value="TreeGrafter"/>
</dbReference>
<comment type="subcellular location">
    <subcellularLocation>
        <location evidence="1">Nucleus</location>
        <location evidence="1">Nucleolus</location>
    </subcellularLocation>
</comment>
<dbReference type="EMBL" id="QXFT01000612">
    <property type="protein sequence ID" value="KAE9339593.1"/>
    <property type="molecule type" value="Genomic_DNA"/>
</dbReference>
<dbReference type="SUPFAM" id="SSF48452">
    <property type="entry name" value="TPR-like"/>
    <property type="match status" value="1"/>
</dbReference>
<dbReference type="InterPro" id="IPR013949">
    <property type="entry name" value="Utp6"/>
</dbReference>
<feature type="domain" description="U3 small nucleolar RNA-associated protein 6 N-terminal" evidence="7">
    <location>
        <begin position="9"/>
        <end position="84"/>
    </location>
</feature>
<evidence type="ECO:0000259" key="8">
    <source>
        <dbReference type="Pfam" id="PF24892"/>
    </source>
</evidence>
<dbReference type="Gene3D" id="1.25.40.10">
    <property type="entry name" value="Tetratricopeptide repeat domain"/>
    <property type="match status" value="2"/>
</dbReference>
<evidence type="ECO:0000256" key="5">
    <source>
        <dbReference type="ARBA" id="ARBA00023242"/>
    </source>
</evidence>
<dbReference type="Proteomes" id="UP000434957">
    <property type="component" value="Unassembled WGS sequence"/>
</dbReference>
<dbReference type="GO" id="GO:0030515">
    <property type="term" value="F:snoRNA binding"/>
    <property type="evidence" value="ECO:0007669"/>
    <property type="project" value="InterPro"/>
</dbReference>
<dbReference type="AlphaFoldDB" id="A0A6A4FMY1"/>